<organism evidence="6 7">
    <name type="scientific">Candidatus Nesterenkonia stercoripullorum</name>
    <dbReference type="NCBI Taxonomy" id="2838701"/>
    <lineage>
        <taxon>Bacteria</taxon>
        <taxon>Bacillati</taxon>
        <taxon>Actinomycetota</taxon>
        <taxon>Actinomycetes</taxon>
        <taxon>Micrococcales</taxon>
        <taxon>Micrococcaceae</taxon>
        <taxon>Nesterenkonia</taxon>
    </lineage>
</organism>
<dbReference type="GO" id="GO:0016887">
    <property type="term" value="F:ATP hydrolysis activity"/>
    <property type="evidence" value="ECO:0007669"/>
    <property type="project" value="InterPro"/>
</dbReference>
<dbReference type="CDD" id="cd03221">
    <property type="entry name" value="ABCF_EF-3"/>
    <property type="match status" value="1"/>
</dbReference>
<dbReference type="InterPro" id="IPR027417">
    <property type="entry name" value="P-loop_NTPase"/>
</dbReference>
<evidence type="ECO:0000313" key="7">
    <source>
        <dbReference type="Proteomes" id="UP000824151"/>
    </source>
</evidence>
<evidence type="ECO:0000256" key="4">
    <source>
        <dbReference type="SAM" id="Coils"/>
    </source>
</evidence>
<proteinExistence type="predicted"/>
<keyword evidence="2" id="KW-0547">Nucleotide-binding</keyword>
<dbReference type="GO" id="GO:0005524">
    <property type="term" value="F:ATP binding"/>
    <property type="evidence" value="ECO:0007669"/>
    <property type="project" value="UniProtKB-KW"/>
</dbReference>
<evidence type="ECO:0000256" key="2">
    <source>
        <dbReference type="ARBA" id="ARBA00022741"/>
    </source>
</evidence>
<accession>A0A9D1UT68</accession>
<keyword evidence="4" id="KW-0175">Coiled coil</keyword>
<comment type="caution">
    <text evidence="6">The sequence shown here is derived from an EMBL/GenBank/DDBJ whole genome shotgun (WGS) entry which is preliminary data.</text>
</comment>
<dbReference type="PANTHER" id="PTHR19211:SF6">
    <property type="entry name" value="BLL7188 PROTEIN"/>
    <property type="match status" value="1"/>
</dbReference>
<name>A0A9D1UT68_9MICC</name>
<dbReference type="PROSITE" id="PS50893">
    <property type="entry name" value="ABC_TRANSPORTER_2"/>
    <property type="match status" value="1"/>
</dbReference>
<feature type="domain" description="ABC transporter" evidence="5">
    <location>
        <begin position="9"/>
        <end position="241"/>
    </location>
</feature>
<evidence type="ECO:0000313" key="6">
    <source>
        <dbReference type="EMBL" id="HIW99939.1"/>
    </source>
</evidence>
<dbReference type="Pfam" id="PF00005">
    <property type="entry name" value="ABC_tran"/>
    <property type="match status" value="2"/>
</dbReference>
<dbReference type="InterPro" id="IPR050611">
    <property type="entry name" value="ABCF"/>
</dbReference>
<dbReference type="EMBL" id="DXGD01000272">
    <property type="protein sequence ID" value="HIW99939.1"/>
    <property type="molecule type" value="Genomic_DNA"/>
</dbReference>
<dbReference type="PANTHER" id="PTHR19211">
    <property type="entry name" value="ATP-BINDING TRANSPORT PROTEIN-RELATED"/>
    <property type="match status" value="1"/>
</dbReference>
<evidence type="ECO:0000256" key="3">
    <source>
        <dbReference type="ARBA" id="ARBA00022840"/>
    </source>
</evidence>
<keyword evidence="3 6" id="KW-0067">ATP-binding</keyword>
<evidence type="ECO:0000256" key="1">
    <source>
        <dbReference type="ARBA" id="ARBA00022737"/>
    </source>
</evidence>
<dbReference type="Gene3D" id="3.40.50.300">
    <property type="entry name" value="P-loop containing nucleotide triphosphate hydrolases"/>
    <property type="match status" value="2"/>
</dbReference>
<reference evidence="6" key="1">
    <citation type="journal article" date="2021" name="PeerJ">
        <title>Extensive microbial diversity within the chicken gut microbiome revealed by metagenomics and culture.</title>
        <authorList>
            <person name="Gilroy R."/>
            <person name="Ravi A."/>
            <person name="Getino M."/>
            <person name="Pursley I."/>
            <person name="Horton D.L."/>
            <person name="Alikhan N.F."/>
            <person name="Baker D."/>
            <person name="Gharbi K."/>
            <person name="Hall N."/>
            <person name="Watson M."/>
            <person name="Adriaenssens E.M."/>
            <person name="Foster-Nyarko E."/>
            <person name="Jarju S."/>
            <person name="Secka A."/>
            <person name="Antonio M."/>
            <person name="Oren A."/>
            <person name="Chaudhuri R.R."/>
            <person name="La Ragione R."/>
            <person name="Hildebrand F."/>
            <person name="Pallen M.J."/>
        </authorList>
    </citation>
    <scope>NUCLEOTIDE SEQUENCE</scope>
    <source>
        <strain evidence="6">ChiHejej3B27-3195</strain>
    </source>
</reference>
<reference evidence="6" key="2">
    <citation type="submission" date="2021-04" db="EMBL/GenBank/DDBJ databases">
        <authorList>
            <person name="Gilroy R."/>
        </authorList>
    </citation>
    <scope>NUCLEOTIDE SEQUENCE</scope>
    <source>
        <strain evidence="6">ChiHejej3B27-3195</strain>
    </source>
</reference>
<dbReference type="InterPro" id="IPR003439">
    <property type="entry name" value="ABC_transporter-like_ATP-bd"/>
</dbReference>
<protein>
    <submittedName>
        <fullName evidence="6">ATP-binding cassette domain-containing protein</fullName>
    </submittedName>
</protein>
<feature type="coiled-coil region" evidence="4">
    <location>
        <begin position="230"/>
        <end position="264"/>
    </location>
</feature>
<gene>
    <name evidence="6" type="ORF">H9871_07320</name>
</gene>
<dbReference type="Proteomes" id="UP000824151">
    <property type="component" value="Unassembled WGS sequence"/>
</dbReference>
<keyword evidence="1" id="KW-0677">Repeat</keyword>
<dbReference type="SMART" id="SM00382">
    <property type="entry name" value="AAA"/>
    <property type="match status" value="2"/>
</dbReference>
<evidence type="ECO:0000259" key="5">
    <source>
        <dbReference type="PROSITE" id="PS50893"/>
    </source>
</evidence>
<dbReference type="FunFam" id="3.40.50.300:FF:001320">
    <property type="entry name" value="Heme ABC transporter ATP-binding protein"/>
    <property type="match status" value="1"/>
</dbReference>
<dbReference type="InterPro" id="IPR003593">
    <property type="entry name" value="AAA+_ATPase"/>
</dbReference>
<sequence>MSITQKPAVTLTDLSFTWADGTAAVDHLSATFGVGRTGLVGANGTGKTTVLRLIAGDLAPTSGTVTTTGDVGYLPQHITLSTGATVADLLGIHPRLAALRAIESGDADAAHFDALADDWDVEARSLAALDGIGLPGIALDRPVGTLSGGETVLTAIAGLQLSAAEVVLLDEPTNNLDHLARGKLYDAISSWRGSLIVVSHDVALLNLMQATAELRDGALSVFGGPFDAYQEHLAVEQAAAEQALRSAEQQLKTEQRQRIEAQTKLARRQRYARTDFENKRKPKIVMNMRKQEAQVSAGKLRGQLDSSVDAAQDAVDEQERRVRRDSAITIALPDPDVPAGRRLAELCDARDQGYILQGPERVALTGRNGIGKTRLLETLLAGSEQEEGSPFHALAHTTRIGYLPQRMDHLDDTSTILDDVQAAAPSAPQGELRANLARFLFRGDTINRSIGDLSGGERFRVALATLLLADPPHQLLILDEPTNNLDLQSIDELVDALSGYRGGLIVVSHDDAFLERLTIDAWITMDEEGLHRGSSSR</sequence>
<dbReference type="SUPFAM" id="SSF52540">
    <property type="entry name" value="P-loop containing nucleoside triphosphate hydrolases"/>
    <property type="match status" value="2"/>
</dbReference>
<dbReference type="AlphaFoldDB" id="A0A9D1UT68"/>